<evidence type="ECO:0000256" key="5">
    <source>
        <dbReference type="PIRNR" id="PIRNR001123"/>
    </source>
</evidence>
<dbReference type="Gene3D" id="3.30.70.360">
    <property type="match status" value="1"/>
</dbReference>
<evidence type="ECO:0000313" key="8">
    <source>
        <dbReference type="EMBL" id="PIU75575.1"/>
    </source>
</evidence>
<dbReference type="EMBL" id="PEVY01000002">
    <property type="protein sequence ID" value="PIU75575.1"/>
    <property type="molecule type" value="Genomic_DNA"/>
</dbReference>
<proteinExistence type="inferred from homology"/>
<dbReference type="InterPro" id="IPR036264">
    <property type="entry name" value="Bact_exopeptidase_dim_dom"/>
</dbReference>
<evidence type="ECO:0000256" key="6">
    <source>
        <dbReference type="PIRSR" id="PIRSR001123-2"/>
    </source>
</evidence>
<feature type="domain" description="Peptidase M20 dimerisation" evidence="7">
    <location>
        <begin position="172"/>
        <end position="274"/>
    </location>
</feature>
<evidence type="ECO:0000256" key="4">
    <source>
        <dbReference type="ARBA" id="ARBA00022833"/>
    </source>
</evidence>
<evidence type="ECO:0000256" key="2">
    <source>
        <dbReference type="ARBA" id="ARBA00022723"/>
    </source>
</evidence>
<dbReference type="SUPFAM" id="SSF53187">
    <property type="entry name" value="Zn-dependent exopeptidases"/>
    <property type="match status" value="1"/>
</dbReference>
<dbReference type="InterPro" id="IPR008007">
    <property type="entry name" value="Peptidase_M42"/>
</dbReference>
<dbReference type="Gene3D" id="3.40.630.10">
    <property type="entry name" value="Zn peptidases"/>
    <property type="match status" value="1"/>
</dbReference>
<dbReference type="AlphaFoldDB" id="A0A2M7AY58"/>
<dbReference type="Pfam" id="PF01546">
    <property type="entry name" value="Peptidase_M20"/>
    <property type="match status" value="1"/>
</dbReference>
<gene>
    <name evidence="8" type="ORF">COS76_00135</name>
</gene>
<reference evidence="9" key="1">
    <citation type="submission" date="2017-09" db="EMBL/GenBank/DDBJ databases">
        <title>Depth-based differentiation of microbial function through sediment-hosted aquifers and enrichment of novel symbionts in the deep terrestrial subsurface.</title>
        <authorList>
            <person name="Probst A.J."/>
            <person name="Ladd B."/>
            <person name="Jarett J.K."/>
            <person name="Geller-Mcgrath D.E."/>
            <person name="Sieber C.M.K."/>
            <person name="Emerson J.B."/>
            <person name="Anantharaman K."/>
            <person name="Thomas B.C."/>
            <person name="Malmstrom R."/>
            <person name="Stieglmeier M."/>
            <person name="Klingl A."/>
            <person name="Woyke T."/>
            <person name="Ryan C.M."/>
            <person name="Banfield J.F."/>
        </authorList>
    </citation>
    <scope>NUCLEOTIDE SEQUENCE [LARGE SCALE GENOMIC DNA]</scope>
</reference>
<dbReference type="InterPro" id="IPR011650">
    <property type="entry name" value="Peptidase_M20_dimer"/>
</dbReference>
<dbReference type="Proteomes" id="UP000228775">
    <property type="component" value="Unassembled WGS sequence"/>
</dbReference>
<dbReference type="PANTHER" id="PTHR42994:SF2">
    <property type="entry name" value="PEPTIDASE"/>
    <property type="match status" value="1"/>
</dbReference>
<comment type="cofactor">
    <cofactor evidence="1">
        <name>Zn(2+)</name>
        <dbReference type="ChEBI" id="CHEBI:29105"/>
    </cofactor>
</comment>
<evidence type="ECO:0000256" key="1">
    <source>
        <dbReference type="ARBA" id="ARBA00001947"/>
    </source>
</evidence>
<comment type="caution">
    <text evidence="8">The sequence shown here is derived from an EMBL/GenBank/DDBJ whole genome shotgun (WGS) entry which is preliminary data.</text>
</comment>
<dbReference type="GO" id="GO:0004177">
    <property type="term" value="F:aminopeptidase activity"/>
    <property type="evidence" value="ECO:0007669"/>
    <property type="project" value="UniProtKB-UniRule"/>
</dbReference>
<evidence type="ECO:0000313" key="9">
    <source>
        <dbReference type="Proteomes" id="UP000228775"/>
    </source>
</evidence>
<evidence type="ECO:0000259" key="7">
    <source>
        <dbReference type="Pfam" id="PF07687"/>
    </source>
</evidence>
<dbReference type="Pfam" id="PF07687">
    <property type="entry name" value="M20_dimer"/>
    <property type="match status" value="1"/>
</dbReference>
<dbReference type="PIRSF" id="PIRSF001123">
    <property type="entry name" value="PepA_GA"/>
    <property type="match status" value="1"/>
</dbReference>
<organism evidence="8 9">
    <name type="scientific">Candidatus Portnoybacteria bacterium CG06_land_8_20_14_3_00_39_12</name>
    <dbReference type="NCBI Taxonomy" id="1974809"/>
    <lineage>
        <taxon>Bacteria</taxon>
        <taxon>Candidatus Portnoyibacteriota</taxon>
    </lineage>
</organism>
<keyword evidence="4" id="KW-0862">Zinc</keyword>
<evidence type="ECO:0000256" key="3">
    <source>
        <dbReference type="ARBA" id="ARBA00022801"/>
    </source>
</evidence>
<feature type="binding site" evidence="6">
    <location>
        <position position="66"/>
    </location>
    <ligand>
        <name>Zn(2+)</name>
        <dbReference type="ChEBI" id="CHEBI:29105"/>
        <label>1</label>
    </ligand>
</feature>
<dbReference type="InterPro" id="IPR002933">
    <property type="entry name" value="Peptidase_M20"/>
</dbReference>
<keyword evidence="2 6" id="KW-0479">Metal-binding</keyword>
<dbReference type="PANTHER" id="PTHR42994">
    <property type="entry name" value="PEPTIDASE T"/>
    <property type="match status" value="1"/>
</dbReference>
<comment type="cofactor">
    <cofactor evidence="6">
        <name>a divalent metal cation</name>
        <dbReference type="ChEBI" id="CHEBI:60240"/>
    </cofactor>
    <text evidence="6">Binds 2 divalent metal cations per subunit.</text>
</comment>
<comment type="similarity">
    <text evidence="5">Belongs to the peptidase M42 family.</text>
</comment>
<dbReference type="SUPFAM" id="SSF55031">
    <property type="entry name" value="Bacterial exopeptidase dimerisation domain"/>
    <property type="match status" value="1"/>
</dbReference>
<accession>A0A2M7AY58</accession>
<name>A0A2M7AY58_9BACT</name>
<protein>
    <recommendedName>
        <fullName evidence="7">Peptidase M20 dimerisation domain-containing protein</fullName>
    </recommendedName>
</protein>
<sequence>MINRNRLIDLFCDLAVIKSPSGREAEIAAVLVEKMQQLSLFSQRDGYGNMVVKVPGVGDPLVLCAHLDTVPIGPGAEIKPIVDGRIIKSDGTTILGADNKDYIAAIIEALTVILENRTDHRPLEIVFTKEEEAISKGAENLDFSLLQGKECIISDSSDPFGTITLSAPFYVKFEIIVHGKRTHVKNIEKGIDAIKAAALLISSMPLGRVDQFVTVNIAFIAGGIEGIIDKITLEEISKQSCNNIPDLVRFVGEVRGRKEQKVEEIFSEIQKSCDIVAEKIRAEIQFNFKRLAIGYSYSPEEPLIQKIVAVFKTQGVDPSFIHAIGGSDANNFIAHGVKAVVISSAHRNNHELSEFLIIDDLVRLTDFLLRFITCQTS</sequence>
<dbReference type="GO" id="GO:0046872">
    <property type="term" value="F:metal ion binding"/>
    <property type="evidence" value="ECO:0007669"/>
    <property type="project" value="UniProtKB-UniRule"/>
</dbReference>
<keyword evidence="3" id="KW-0378">Hydrolase</keyword>